<gene>
    <name evidence="2" type="ORF">ACFPET_15165</name>
</gene>
<accession>A0ABV8U1P6</accession>
<dbReference type="EMBL" id="JBHSDK010000021">
    <property type="protein sequence ID" value="MFC4336542.1"/>
    <property type="molecule type" value="Genomic_DNA"/>
</dbReference>
<comment type="caution">
    <text evidence="2">The sequence shown here is derived from an EMBL/GenBank/DDBJ whole genome shotgun (WGS) entry which is preliminary data.</text>
</comment>
<dbReference type="RefSeq" id="WP_380622586.1">
    <property type="nucleotide sequence ID" value="NZ_JBHSDK010000021.1"/>
</dbReference>
<dbReference type="Pfam" id="PF13349">
    <property type="entry name" value="DUF4097"/>
    <property type="match status" value="1"/>
</dbReference>
<proteinExistence type="predicted"/>
<reference evidence="3" key="1">
    <citation type="journal article" date="2019" name="Int. J. Syst. Evol. Microbiol.">
        <title>The Global Catalogue of Microorganisms (GCM) 10K type strain sequencing project: providing services to taxonomists for standard genome sequencing and annotation.</title>
        <authorList>
            <consortium name="The Broad Institute Genomics Platform"/>
            <consortium name="The Broad Institute Genome Sequencing Center for Infectious Disease"/>
            <person name="Wu L."/>
            <person name="Ma J."/>
        </authorList>
    </citation>
    <scope>NUCLEOTIDE SEQUENCE [LARGE SCALE GENOMIC DNA]</scope>
    <source>
        <strain evidence="3">IBRC-M 10908</strain>
    </source>
</reference>
<protein>
    <submittedName>
        <fullName evidence="2">DUF4097 domain-containing protein</fullName>
    </submittedName>
</protein>
<sequence length="271" mass="28106">MNEYTEFEADGPITASITLADGSATVTGHEADTVFVEIRAAKRGDDAEDAADLAKVDFESNHLRIVAPEKQTNWFFKKDIAVHVDVKVPFGSDITLKSASAPLSTHGRMGPVAAHSAAGHIEVEQATTVRATTASGSVTVRSASDDVRVNTASGTVDMDRVGGDFSANTVSGAVQVYRTEGSVKAKTVSGSITLDSVSKGTVNAKSVSGSINIGVLAGTDVWMDLDSKAGSVVTDLAAGDTSPKPEEGVGNVEINARSISGDVYLHRAVRN</sequence>
<name>A0ABV8U1P6_9ACTN</name>
<feature type="domain" description="DUF4097" evidence="1">
    <location>
        <begin position="16"/>
        <end position="215"/>
    </location>
</feature>
<evidence type="ECO:0000259" key="1">
    <source>
        <dbReference type="Pfam" id="PF13349"/>
    </source>
</evidence>
<organism evidence="2 3">
    <name type="scientific">Salininema proteolyticum</name>
    <dbReference type="NCBI Taxonomy" id="1607685"/>
    <lineage>
        <taxon>Bacteria</taxon>
        <taxon>Bacillati</taxon>
        <taxon>Actinomycetota</taxon>
        <taxon>Actinomycetes</taxon>
        <taxon>Glycomycetales</taxon>
        <taxon>Glycomycetaceae</taxon>
        <taxon>Salininema</taxon>
    </lineage>
</organism>
<dbReference type="InterPro" id="IPR025164">
    <property type="entry name" value="Toastrack_DUF4097"/>
</dbReference>
<keyword evidence="3" id="KW-1185">Reference proteome</keyword>
<evidence type="ECO:0000313" key="3">
    <source>
        <dbReference type="Proteomes" id="UP001595823"/>
    </source>
</evidence>
<evidence type="ECO:0000313" key="2">
    <source>
        <dbReference type="EMBL" id="MFC4336542.1"/>
    </source>
</evidence>
<dbReference type="Proteomes" id="UP001595823">
    <property type="component" value="Unassembled WGS sequence"/>
</dbReference>